<name>A0ABU1G5A3_9GAMM</name>
<keyword evidence="2" id="KW-1185">Reference proteome</keyword>
<dbReference type="EMBL" id="JARWAK010000014">
    <property type="protein sequence ID" value="MDR5868120.1"/>
    <property type="molecule type" value="Genomic_DNA"/>
</dbReference>
<evidence type="ECO:0000313" key="2">
    <source>
        <dbReference type="Proteomes" id="UP001264519"/>
    </source>
</evidence>
<dbReference type="Proteomes" id="UP001264519">
    <property type="component" value="Unassembled WGS sequence"/>
</dbReference>
<comment type="caution">
    <text evidence="1">The sequence shown here is derived from an EMBL/GenBank/DDBJ whole genome shotgun (WGS) entry which is preliminary data.</text>
</comment>
<proteinExistence type="predicted"/>
<sequence>MDAMSNVTAIAQHQDPHNIAAARLFRDRWENRVTALANCVEHLVTVHDMPEERAELIAVQAYADLEATNQRARIEVDACTSHVVVLRTEDGTPAVFTVTDLVQLLEQARRDDRATVVDRHRERPIVLEH</sequence>
<gene>
    <name evidence="1" type="ORF">QC818_15115</name>
</gene>
<protein>
    <submittedName>
        <fullName evidence="1">Uncharacterized protein</fullName>
    </submittedName>
</protein>
<accession>A0ABU1G5A3</accession>
<dbReference type="RefSeq" id="WP_309653696.1">
    <property type="nucleotide sequence ID" value="NZ_JARWAK010000014.1"/>
</dbReference>
<evidence type="ECO:0000313" key="1">
    <source>
        <dbReference type="EMBL" id="MDR5868120.1"/>
    </source>
</evidence>
<reference evidence="1 2" key="1">
    <citation type="submission" date="2023-04" db="EMBL/GenBank/DDBJ databases">
        <title>A long-awaited taxogenomic arrangement of the family Halomonadaceae.</title>
        <authorList>
            <person name="De La Haba R."/>
            <person name="Chuvochina M."/>
            <person name="Wittouck S."/>
            <person name="Arahal D.R."/>
            <person name="Sanchez-Porro C."/>
            <person name="Hugenholtz P."/>
            <person name="Ventosa A."/>
        </authorList>
    </citation>
    <scope>NUCLEOTIDE SEQUENCE [LARGE SCALE GENOMIC DNA]</scope>
    <source>
        <strain evidence="1 2">DSM 23530</strain>
    </source>
</reference>
<organism evidence="1 2">
    <name type="scientific">Halomonas koreensis</name>
    <dbReference type="NCBI Taxonomy" id="245385"/>
    <lineage>
        <taxon>Bacteria</taxon>
        <taxon>Pseudomonadati</taxon>
        <taxon>Pseudomonadota</taxon>
        <taxon>Gammaproteobacteria</taxon>
        <taxon>Oceanospirillales</taxon>
        <taxon>Halomonadaceae</taxon>
        <taxon>Halomonas</taxon>
    </lineage>
</organism>